<gene>
    <name evidence="1" type="ORF">N7450_011382</name>
</gene>
<protein>
    <submittedName>
        <fullName evidence="1">Uncharacterized protein</fullName>
    </submittedName>
</protein>
<evidence type="ECO:0000313" key="2">
    <source>
        <dbReference type="Proteomes" id="UP001216150"/>
    </source>
</evidence>
<comment type="caution">
    <text evidence="1">The sequence shown here is derived from an EMBL/GenBank/DDBJ whole genome shotgun (WGS) entry which is preliminary data.</text>
</comment>
<accession>A0AAD6GKY2</accession>
<name>A0AAD6GKY2_9EURO</name>
<dbReference type="EMBL" id="JAQJAC010000010">
    <property type="protein sequence ID" value="KAJ5568896.1"/>
    <property type="molecule type" value="Genomic_DNA"/>
</dbReference>
<dbReference type="Proteomes" id="UP001216150">
    <property type="component" value="Unassembled WGS sequence"/>
</dbReference>
<dbReference type="AlphaFoldDB" id="A0AAD6GKY2"/>
<keyword evidence="2" id="KW-1185">Reference proteome</keyword>
<organism evidence="1 2">
    <name type="scientific">Penicillium hetheringtonii</name>
    <dbReference type="NCBI Taxonomy" id="911720"/>
    <lineage>
        <taxon>Eukaryota</taxon>
        <taxon>Fungi</taxon>
        <taxon>Dikarya</taxon>
        <taxon>Ascomycota</taxon>
        <taxon>Pezizomycotina</taxon>
        <taxon>Eurotiomycetes</taxon>
        <taxon>Eurotiomycetidae</taxon>
        <taxon>Eurotiales</taxon>
        <taxon>Aspergillaceae</taxon>
        <taxon>Penicillium</taxon>
    </lineage>
</organism>
<reference evidence="1 2" key="1">
    <citation type="journal article" date="2023" name="IMA Fungus">
        <title>Comparative genomic study of the Penicillium genus elucidates a diverse pangenome and 15 lateral gene transfer events.</title>
        <authorList>
            <person name="Petersen C."/>
            <person name="Sorensen T."/>
            <person name="Nielsen M.R."/>
            <person name="Sondergaard T.E."/>
            <person name="Sorensen J.L."/>
            <person name="Fitzpatrick D.A."/>
            <person name="Frisvad J.C."/>
            <person name="Nielsen K.L."/>
        </authorList>
    </citation>
    <scope>NUCLEOTIDE SEQUENCE [LARGE SCALE GENOMIC DNA]</scope>
    <source>
        <strain evidence="1 2">IBT 29057</strain>
    </source>
</reference>
<evidence type="ECO:0000313" key="1">
    <source>
        <dbReference type="EMBL" id="KAJ5568896.1"/>
    </source>
</evidence>
<sequence length="81" mass="8252">MATPSSTESDIPIISSIPASSIPASNIPASNIPTSNIPASNIPASNMLSSGILASKHCSCSCHGSHHAMATTIPKQGLRRE</sequence>
<proteinExistence type="predicted"/>